<sequence>MFKRYTSDGIGHKDTRKDTRNLYKKLLEALGVSELNLPIMSSNPEEEFEADLSDALEKPPLEASDGEFSGSDIGEDNSDSEESETTDTSSREENDDDDPLSDGDYFELNEAEEDDKFDDEGLCSFFTL</sequence>
<reference evidence="3" key="1">
    <citation type="journal article" date="2017" name="Nat. Ecol. Evol.">
        <title>Genome expansion and lineage-specific genetic innovations in the forest pathogenic fungi Armillaria.</title>
        <authorList>
            <person name="Sipos G."/>
            <person name="Prasanna A.N."/>
            <person name="Walter M.C."/>
            <person name="O'Connor E."/>
            <person name="Balint B."/>
            <person name="Krizsan K."/>
            <person name="Kiss B."/>
            <person name="Hess J."/>
            <person name="Varga T."/>
            <person name="Slot J."/>
            <person name="Riley R."/>
            <person name="Boka B."/>
            <person name="Rigling D."/>
            <person name="Barry K."/>
            <person name="Lee J."/>
            <person name="Mihaltcheva S."/>
            <person name="LaButti K."/>
            <person name="Lipzen A."/>
            <person name="Waldron R."/>
            <person name="Moloney N.M."/>
            <person name="Sperisen C."/>
            <person name="Kredics L."/>
            <person name="Vagvoelgyi C."/>
            <person name="Patrignani A."/>
            <person name="Fitzpatrick D."/>
            <person name="Nagy I."/>
            <person name="Doyle S."/>
            <person name="Anderson J.B."/>
            <person name="Grigoriev I.V."/>
            <person name="Gueldener U."/>
            <person name="Muensterkoetter M."/>
            <person name="Nagy L.G."/>
        </authorList>
    </citation>
    <scope>NUCLEOTIDE SEQUENCE [LARGE SCALE GENOMIC DNA]</scope>
    <source>
        <strain evidence="3">28-4</strain>
    </source>
</reference>
<feature type="compositionally biased region" description="Acidic residues" evidence="1">
    <location>
        <begin position="44"/>
        <end position="54"/>
    </location>
</feature>
<gene>
    <name evidence="2" type="ORF">ARMSODRAFT_977513</name>
</gene>
<evidence type="ECO:0000313" key="3">
    <source>
        <dbReference type="Proteomes" id="UP000218334"/>
    </source>
</evidence>
<feature type="compositionally biased region" description="Acidic residues" evidence="1">
    <location>
        <begin position="73"/>
        <end position="85"/>
    </location>
</feature>
<accession>A0A2H3BCH7</accession>
<organism evidence="2 3">
    <name type="scientific">Armillaria solidipes</name>
    <dbReference type="NCBI Taxonomy" id="1076256"/>
    <lineage>
        <taxon>Eukaryota</taxon>
        <taxon>Fungi</taxon>
        <taxon>Dikarya</taxon>
        <taxon>Basidiomycota</taxon>
        <taxon>Agaricomycotina</taxon>
        <taxon>Agaricomycetes</taxon>
        <taxon>Agaricomycetidae</taxon>
        <taxon>Agaricales</taxon>
        <taxon>Marasmiineae</taxon>
        <taxon>Physalacriaceae</taxon>
        <taxon>Armillaria</taxon>
    </lineage>
</organism>
<evidence type="ECO:0000256" key="1">
    <source>
        <dbReference type="SAM" id="MobiDB-lite"/>
    </source>
</evidence>
<keyword evidence="3" id="KW-1185">Reference proteome</keyword>
<dbReference type="Proteomes" id="UP000218334">
    <property type="component" value="Unassembled WGS sequence"/>
</dbReference>
<dbReference type="AlphaFoldDB" id="A0A2H3BCH7"/>
<evidence type="ECO:0000313" key="2">
    <source>
        <dbReference type="EMBL" id="PBK66614.1"/>
    </source>
</evidence>
<feature type="region of interest" description="Disordered" evidence="1">
    <location>
        <begin position="34"/>
        <end position="120"/>
    </location>
</feature>
<proteinExistence type="predicted"/>
<feature type="compositionally biased region" description="Acidic residues" evidence="1">
    <location>
        <begin position="93"/>
        <end position="120"/>
    </location>
</feature>
<dbReference type="EMBL" id="KZ293440">
    <property type="protein sequence ID" value="PBK66614.1"/>
    <property type="molecule type" value="Genomic_DNA"/>
</dbReference>
<protein>
    <submittedName>
        <fullName evidence="2">Uncharacterized protein</fullName>
    </submittedName>
</protein>
<name>A0A2H3BCH7_9AGAR</name>